<dbReference type="GO" id="GO:0005737">
    <property type="term" value="C:cytoplasm"/>
    <property type="evidence" value="ECO:0007669"/>
    <property type="project" value="TreeGrafter"/>
</dbReference>
<feature type="transmembrane region" description="Helical" evidence="14">
    <location>
        <begin position="36"/>
        <end position="64"/>
    </location>
</feature>
<evidence type="ECO:0000256" key="13">
    <source>
        <dbReference type="ARBA" id="ARBA00049247"/>
    </source>
</evidence>
<dbReference type="FunFam" id="1.10.540.10:FF:000004">
    <property type="entry name" value="Acyl-CoA dehydrogenase"/>
    <property type="match status" value="1"/>
</dbReference>
<name>A0A2K8L2I6_MARES</name>
<feature type="domain" description="Acyl-CoA oxidase/dehydrogenase middle" evidence="16">
    <location>
        <begin position="241"/>
        <end position="335"/>
    </location>
</feature>
<dbReference type="NCBIfam" id="NF007000">
    <property type="entry name" value="PRK09463.1"/>
    <property type="match status" value="1"/>
</dbReference>
<comment type="cofactor">
    <cofactor evidence="1">
        <name>FAD</name>
        <dbReference type="ChEBI" id="CHEBI:57692"/>
    </cofactor>
</comment>
<dbReference type="GO" id="GO:0050660">
    <property type="term" value="F:flavin adenine dinucleotide binding"/>
    <property type="evidence" value="ECO:0007669"/>
    <property type="project" value="InterPro"/>
</dbReference>
<dbReference type="Pfam" id="PF02771">
    <property type="entry name" value="Acyl-CoA_dh_N"/>
    <property type="match status" value="1"/>
</dbReference>
<dbReference type="PANTHER" id="PTHR48083">
    <property type="entry name" value="MEDIUM-CHAIN SPECIFIC ACYL-COA DEHYDROGENASE, MITOCHONDRIAL-RELATED"/>
    <property type="match status" value="1"/>
</dbReference>
<dbReference type="SUPFAM" id="SSF56645">
    <property type="entry name" value="Acyl-CoA dehydrogenase NM domain-like"/>
    <property type="match status" value="1"/>
</dbReference>
<comment type="pathway">
    <text evidence="2">Lipid metabolism; fatty acid beta-oxidation.</text>
</comment>
<dbReference type="EC" id="1.3.8.8" evidence="5"/>
<evidence type="ECO:0000256" key="11">
    <source>
        <dbReference type="ARBA" id="ARBA00023098"/>
    </source>
</evidence>
<evidence type="ECO:0000313" key="20">
    <source>
        <dbReference type="Proteomes" id="UP000231701"/>
    </source>
</evidence>
<dbReference type="InterPro" id="IPR050741">
    <property type="entry name" value="Acyl-CoA_dehydrogenase"/>
</dbReference>
<dbReference type="SUPFAM" id="SSF47203">
    <property type="entry name" value="Acyl-CoA dehydrogenase C-terminal domain-like"/>
    <property type="match status" value="1"/>
</dbReference>
<dbReference type="Gene3D" id="1.20.140.10">
    <property type="entry name" value="Butyryl-CoA Dehydrogenase, subunit A, domain 3"/>
    <property type="match status" value="1"/>
</dbReference>
<evidence type="ECO:0000256" key="10">
    <source>
        <dbReference type="ARBA" id="ARBA00023002"/>
    </source>
</evidence>
<evidence type="ECO:0000256" key="14">
    <source>
        <dbReference type="SAM" id="Phobius"/>
    </source>
</evidence>
<evidence type="ECO:0000256" key="1">
    <source>
        <dbReference type="ARBA" id="ARBA00001974"/>
    </source>
</evidence>
<keyword evidence="7" id="KW-0285">Flavoprotein</keyword>
<dbReference type="EMBL" id="CP018799">
    <property type="protein sequence ID" value="ATX80061.1"/>
    <property type="molecule type" value="Genomic_DNA"/>
</dbReference>
<comment type="catalytic activity">
    <reaction evidence="13">
        <text>a long-chain 2,3-saturated fatty acyl-CoA + oxidized [electron-transfer flavoprotein] + H(+) = a long-chain (2E)-enoyl-CoA + reduced [electron-transfer flavoprotein]</text>
        <dbReference type="Rhea" id="RHEA:17721"/>
        <dbReference type="Rhea" id="RHEA-COMP:10685"/>
        <dbReference type="Rhea" id="RHEA-COMP:10686"/>
        <dbReference type="ChEBI" id="CHEBI:15378"/>
        <dbReference type="ChEBI" id="CHEBI:57692"/>
        <dbReference type="ChEBI" id="CHEBI:58307"/>
        <dbReference type="ChEBI" id="CHEBI:83721"/>
        <dbReference type="ChEBI" id="CHEBI:83727"/>
        <dbReference type="EC" id="1.3.8.8"/>
    </reaction>
</comment>
<evidence type="ECO:0000259" key="16">
    <source>
        <dbReference type="Pfam" id="PF02770"/>
    </source>
</evidence>
<dbReference type="AlphaFoldDB" id="A0A2K8L2I6"/>
<dbReference type="NCBIfam" id="NF009586">
    <property type="entry name" value="PRK13026.1"/>
    <property type="match status" value="1"/>
</dbReference>
<dbReference type="InterPro" id="IPR015396">
    <property type="entry name" value="FadE_C"/>
</dbReference>
<comment type="catalytic activity">
    <reaction evidence="12">
        <text>a medium-chain 2,3-saturated fatty acyl-CoA + oxidized [electron-transfer flavoprotein] + H(+) = a medium-chain (2E)-enoyl-CoA + reduced [electron-transfer flavoprotein]</text>
        <dbReference type="Rhea" id="RHEA:14477"/>
        <dbReference type="Rhea" id="RHEA-COMP:10685"/>
        <dbReference type="Rhea" id="RHEA-COMP:10686"/>
        <dbReference type="ChEBI" id="CHEBI:15378"/>
        <dbReference type="ChEBI" id="CHEBI:57692"/>
        <dbReference type="ChEBI" id="CHEBI:58307"/>
        <dbReference type="ChEBI" id="CHEBI:83723"/>
        <dbReference type="ChEBI" id="CHEBI:83726"/>
        <dbReference type="EC" id="1.3.8.7"/>
    </reaction>
</comment>
<proteinExistence type="inferred from homology"/>
<gene>
    <name evidence="19" type="ORF">Ga0123461_1648</name>
</gene>
<dbReference type="GO" id="GO:0004466">
    <property type="term" value="F:long-chain fatty acyl-CoA dehydrogenase activity"/>
    <property type="evidence" value="ECO:0007669"/>
    <property type="project" value="UniProtKB-EC"/>
</dbReference>
<evidence type="ECO:0000259" key="17">
    <source>
        <dbReference type="Pfam" id="PF02771"/>
    </source>
</evidence>
<dbReference type="OrthoDB" id="5287146at2"/>
<dbReference type="InterPro" id="IPR009100">
    <property type="entry name" value="AcylCoA_DH/oxidase_NM_dom_sf"/>
</dbReference>
<protein>
    <recommendedName>
        <fullName evidence="6">Acyl-coenzyme A dehydrogenase</fullName>
        <ecNumber evidence="4">1.3.8.7</ecNumber>
        <ecNumber evidence="5">1.3.8.8</ecNumber>
    </recommendedName>
</protein>
<keyword evidence="9" id="KW-0276">Fatty acid metabolism</keyword>
<dbReference type="FunFam" id="1.20.140.10:FF:000009">
    <property type="entry name" value="Acyl-CoA dehydrogenase"/>
    <property type="match status" value="1"/>
</dbReference>
<dbReference type="InterPro" id="IPR046373">
    <property type="entry name" value="Acyl-CoA_Oxase/DH_mid-dom_sf"/>
</dbReference>
<evidence type="ECO:0000313" key="19">
    <source>
        <dbReference type="EMBL" id="ATX80061.1"/>
    </source>
</evidence>
<evidence type="ECO:0000259" key="18">
    <source>
        <dbReference type="Pfam" id="PF09317"/>
    </source>
</evidence>
<dbReference type="KEGG" id="maes:Ga0123461_1648"/>
<dbReference type="Pfam" id="PF09317">
    <property type="entry name" value="ACDH_C"/>
    <property type="match status" value="1"/>
</dbReference>
<evidence type="ECO:0000256" key="9">
    <source>
        <dbReference type="ARBA" id="ARBA00022832"/>
    </source>
</evidence>
<dbReference type="Pfam" id="PF02770">
    <property type="entry name" value="Acyl-CoA_dh_M"/>
    <property type="match status" value="1"/>
</dbReference>
<evidence type="ECO:0000256" key="6">
    <source>
        <dbReference type="ARBA" id="ARBA00020144"/>
    </source>
</evidence>
<evidence type="ECO:0000256" key="12">
    <source>
        <dbReference type="ARBA" id="ARBA00047882"/>
    </source>
</evidence>
<evidence type="ECO:0000256" key="3">
    <source>
        <dbReference type="ARBA" id="ARBA00009347"/>
    </source>
</evidence>
<dbReference type="GO" id="GO:0033539">
    <property type="term" value="P:fatty acid beta-oxidation using acyl-CoA dehydrogenase"/>
    <property type="evidence" value="ECO:0007669"/>
    <property type="project" value="InterPro"/>
</dbReference>
<dbReference type="InterPro" id="IPR006091">
    <property type="entry name" value="Acyl-CoA_Oxase/DH_mid-dom"/>
</dbReference>
<dbReference type="InterPro" id="IPR036250">
    <property type="entry name" value="AcylCo_DH-like_C"/>
</dbReference>
<feature type="domain" description="Acyl-CoA dehydrogenase/oxidase C-terminal" evidence="15">
    <location>
        <begin position="364"/>
        <end position="508"/>
    </location>
</feature>
<evidence type="ECO:0000256" key="5">
    <source>
        <dbReference type="ARBA" id="ARBA00012040"/>
    </source>
</evidence>
<dbReference type="CDD" id="cd00567">
    <property type="entry name" value="ACAD"/>
    <property type="match status" value="1"/>
</dbReference>
<evidence type="ECO:0000256" key="7">
    <source>
        <dbReference type="ARBA" id="ARBA00022630"/>
    </source>
</evidence>
<reference evidence="19 20" key="1">
    <citation type="submission" date="2016-12" db="EMBL/GenBank/DDBJ databases">
        <title>Isolation and genomic insights into novel planktonic Zetaproteobacteria from stratified waters of the Chesapeake Bay.</title>
        <authorList>
            <person name="McAllister S.M."/>
            <person name="Kato S."/>
            <person name="Chan C.S."/>
            <person name="Chiu B.K."/>
            <person name="Field E.K."/>
        </authorList>
    </citation>
    <scope>NUCLEOTIDE SEQUENCE [LARGE SCALE GENOMIC DNA]</scope>
    <source>
        <strain evidence="19 20">CP-5</strain>
    </source>
</reference>
<evidence type="ECO:0000256" key="8">
    <source>
        <dbReference type="ARBA" id="ARBA00022827"/>
    </source>
</evidence>
<dbReference type="Gene3D" id="1.10.540.10">
    <property type="entry name" value="Acyl-CoA dehydrogenase/oxidase, N-terminal domain"/>
    <property type="match status" value="1"/>
</dbReference>
<keyword evidence="8" id="KW-0274">FAD</keyword>
<dbReference type="InterPro" id="IPR013786">
    <property type="entry name" value="AcylCoA_DH/ox_N"/>
</dbReference>
<evidence type="ECO:0000256" key="2">
    <source>
        <dbReference type="ARBA" id="ARBA00005005"/>
    </source>
</evidence>
<organism evidence="19 20">
    <name type="scientific">Mariprofundus aestuarium</name>
    <dbReference type="NCBI Taxonomy" id="1921086"/>
    <lineage>
        <taxon>Bacteria</taxon>
        <taxon>Pseudomonadati</taxon>
        <taxon>Pseudomonadota</taxon>
        <taxon>Candidatius Mariprofundia</taxon>
        <taxon>Mariprofundales</taxon>
        <taxon>Mariprofundaceae</taxon>
        <taxon>Mariprofundus</taxon>
    </lineage>
</organism>
<sequence length="814" mass="89880">MFWILLLALFFGVLLLLVHTKLSLHIWLALLVIVDFLLIGAGMDFTIGALFLFLIGVTFLALGLDDNRRKRVSSPILEYIRRALPPMSQTERDAVEAGTVWWDAQLFQGNPSWDILLKTPKPELSEEERAFLDGPVNELCSMLDDWQINHELRDLPPEVWNYIRGKGFFAMIIPKSYGGLEFSAYAHACVIQKIASRSVTAAVTVMVPNSLGPAELLLAYGTEEQKDHYLPRLASGEEVPCFALTGPDAGSDAGAISDTGIVCKVEFEGKEVLGLRLNWEKRYITLGPIATVLGLAFHAYDPDHLLGDKEDLGITCALVPTNFPGVEIGARHDPLNIAFLNGPNSGVDVFIPLEWVIGGEKMIGKGWRMLVERLSIGRGISLPSLSAAAGKMASDTTGAYARLRKQFRTSIGRFEGVEEALGRIGGLTYMMDATVRLTTSALDQGEKPAVLTAIAKRYLTESMRQVINDAMDVHGGRGICLGPSNYLGRTYQSIPVAITVEGANILTRSMMVFGQGAMRCHPYLQQEIEAASLEDADEALIRFDEALMSHVGYTISNAARAVLYGLTGGLAAHSPVSGATATYYRQVGRYSAAMSAMADLALLTLGGALKRKEAISGRFADALAYLYLTSAVLKRFEDEGRMEEDLPLVHWSCQFALYQVQQALDGVIRNFPIRPVAWKMRAWAFPLGKHRSLPGDRLSHQIAKLLIEPSQTRERLVDGIYSSDDKEDLTGRLHYAMNLTIQVEPVEAKLRKSGFIYTPDHSYSEWLDMLVKDQEINREEADLLIASKEAVRSAIMVDDFPVDMWTNKSENNII</sequence>
<keyword evidence="14" id="KW-0472">Membrane</keyword>
<keyword evidence="14" id="KW-1133">Transmembrane helix</keyword>
<dbReference type="UniPathway" id="UPA00659"/>
<dbReference type="EC" id="1.3.8.7" evidence="4"/>
<dbReference type="RefSeq" id="WP_100277878.1">
    <property type="nucleotide sequence ID" value="NZ_CP018799.1"/>
</dbReference>
<evidence type="ECO:0000259" key="15">
    <source>
        <dbReference type="Pfam" id="PF00441"/>
    </source>
</evidence>
<dbReference type="FunFam" id="2.40.110.10:FF:000010">
    <property type="entry name" value="Acyl-CoA dehydrogenase"/>
    <property type="match status" value="1"/>
</dbReference>
<dbReference type="InterPro" id="IPR009075">
    <property type="entry name" value="AcylCo_DH/oxidase_C"/>
</dbReference>
<comment type="similarity">
    <text evidence="3">Belongs to the acyl-CoA dehydrogenase family.</text>
</comment>
<keyword evidence="20" id="KW-1185">Reference proteome</keyword>
<keyword evidence="14" id="KW-0812">Transmembrane</keyword>
<accession>A0A2K8L2I6</accession>
<feature type="domain" description="Acyl-CoA dehydrogenase C-terminal bacterial-type" evidence="18">
    <location>
        <begin position="518"/>
        <end position="800"/>
    </location>
</feature>
<dbReference type="InterPro" id="IPR037069">
    <property type="entry name" value="AcylCoA_DH/ox_N_sf"/>
</dbReference>
<dbReference type="PANTHER" id="PTHR48083:SF33">
    <property type="entry name" value="ACYL-COENZYME A DEHYDROGENASE"/>
    <property type="match status" value="1"/>
</dbReference>
<keyword evidence="10 19" id="KW-0560">Oxidoreductase</keyword>
<evidence type="ECO:0000256" key="4">
    <source>
        <dbReference type="ARBA" id="ARBA00012033"/>
    </source>
</evidence>
<keyword evidence="11" id="KW-0443">Lipid metabolism</keyword>
<dbReference type="Proteomes" id="UP000231701">
    <property type="component" value="Chromosome"/>
</dbReference>
<dbReference type="Gene3D" id="2.40.110.10">
    <property type="entry name" value="Butyryl-CoA Dehydrogenase, subunit A, domain 2"/>
    <property type="match status" value="1"/>
</dbReference>
<dbReference type="GO" id="GO:0070991">
    <property type="term" value="F:medium-chain fatty acyl-CoA dehydrogenase activity"/>
    <property type="evidence" value="ECO:0007669"/>
    <property type="project" value="UniProtKB-EC"/>
</dbReference>
<feature type="domain" description="Acyl-CoA dehydrogenase/oxidase N-terminal" evidence="17">
    <location>
        <begin position="143"/>
        <end position="237"/>
    </location>
</feature>
<dbReference type="Pfam" id="PF00441">
    <property type="entry name" value="Acyl-CoA_dh_1"/>
    <property type="match status" value="1"/>
</dbReference>